<dbReference type="GO" id="GO:0008677">
    <property type="term" value="F:2-dehydropantoate 2-reductase activity"/>
    <property type="evidence" value="ECO:0007669"/>
    <property type="project" value="UniProtKB-EC"/>
</dbReference>
<dbReference type="FunFam" id="1.10.1040.10:FF:000017">
    <property type="entry name" value="2-dehydropantoate 2-reductase"/>
    <property type="match status" value="1"/>
</dbReference>
<comment type="function">
    <text evidence="4">Catalyzes the NADPH-dependent reduction of ketopantoate into pantoic acid.</text>
</comment>
<dbReference type="Proteomes" id="UP000266152">
    <property type="component" value="Unassembled WGS sequence"/>
</dbReference>
<dbReference type="InterPro" id="IPR036291">
    <property type="entry name" value="NAD(P)-bd_dom_sf"/>
</dbReference>
<dbReference type="InterPro" id="IPR013332">
    <property type="entry name" value="KPR_N"/>
</dbReference>
<dbReference type="InterPro" id="IPR051402">
    <property type="entry name" value="KPR-Related"/>
</dbReference>
<dbReference type="EC" id="1.1.1.169" evidence="4"/>
<accession>A0A395S2P1</accession>
<dbReference type="PANTHER" id="PTHR21708">
    <property type="entry name" value="PROBABLE 2-DEHYDROPANTOATE 2-REDUCTASE"/>
    <property type="match status" value="1"/>
</dbReference>
<dbReference type="PANTHER" id="PTHR21708:SF30">
    <property type="entry name" value="2-DEHYDROPANTOATE 2-REDUCTASE-RELATED"/>
    <property type="match status" value="1"/>
</dbReference>
<gene>
    <name evidence="7" type="ORF">FSPOR_6628</name>
</gene>
<evidence type="ECO:0000259" key="6">
    <source>
        <dbReference type="Pfam" id="PF08546"/>
    </source>
</evidence>
<evidence type="ECO:0000259" key="5">
    <source>
        <dbReference type="Pfam" id="PF02558"/>
    </source>
</evidence>
<dbReference type="SUPFAM" id="SSF51735">
    <property type="entry name" value="NAD(P)-binding Rossmann-fold domains"/>
    <property type="match status" value="1"/>
</dbReference>
<dbReference type="SUPFAM" id="SSF48179">
    <property type="entry name" value="6-phosphogluconate dehydrogenase C-terminal domain-like"/>
    <property type="match status" value="1"/>
</dbReference>
<evidence type="ECO:0000256" key="2">
    <source>
        <dbReference type="ARBA" id="ARBA00022857"/>
    </source>
</evidence>
<dbReference type="AlphaFoldDB" id="A0A395S2P1"/>
<keyword evidence="2 4" id="KW-0521">NADP</keyword>
<reference evidence="7 8" key="1">
    <citation type="journal article" date="2018" name="PLoS Pathog.">
        <title>Evolution of structural diversity of trichothecenes, a family of toxins produced by plant pathogenic and entomopathogenic fungi.</title>
        <authorList>
            <person name="Proctor R.H."/>
            <person name="McCormick S.P."/>
            <person name="Kim H.S."/>
            <person name="Cardoza R.E."/>
            <person name="Stanley A.M."/>
            <person name="Lindo L."/>
            <person name="Kelly A."/>
            <person name="Brown D.W."/>
            <person name="Lee T."/>
            <person name="Vaughan M.M."/>
            <person name="Alexander N.J."/>
            <person name="Busman M."/>
            <person name="Gutierrez S."/>
        </authorList>
    </citation>
    <scope>NUCLEOTIDE SEQUENCE [LARGE SCALE GENOMIC DNA]</scope>
    <source>
        <strain evidence="7 8">NRRL 3299</strain>
    </source>
</reference>
<proteinExistence type="inferred from homology"/>
<dbReference type="STRING" id="5514.A0A395S2P1"/>
<sequence length="334" mass="36433">MDEKNDKVRILIVGCGGIGCMAALNLEFGGQAQVTAVLRSSYQIVKEQGFTINSVDHGRVQGFRPTEMVHTVLSAVPDVSQSGISPFDYIVCATKNTPDVSTPVADLIRPAVTPSHSTILLLQNGLNIEVPLLEAFPDNIILSGISICGSSEPESGNIEHNIHDELRIGPFRDVGNAADRAQDLVARYNAGGRCTCHYDSNVTFSRWKKLLYNAVYNPVAALTNLDTGDIQLCPGLVDEVVRPGMKEIQATAAAYGHEITDEMIEATITTEPIEAHVPPSMLVDVRKSQYIEFENLVGEPLRCAKARQIATPILQNNYSLAKSYQWKLKSKRAV</sequence>
<evidence type="ECO:0000256" key="4">
    <source>
        <dbReference type="RuleBase" id="RU362068"/>
    </source>
</evidence>
<evidence type="ECO:0000313" key="8">
    <source>
        <dbReference type="Proteomes" id="UP000266152"/>
    </source>
</evidence>
<dbReference type="InterPro" id="IPR013752">
    <property type="entry name" value="KPA_reductase"/>
</dbReference>
<dbReference type="EMBL" id="PXOF01000093">
    <property type="protein sequence ID" value="RGP66505.1"/>
    <property type="molecule type" value="Genomic_DNA"/>
</dbReference>
<dbReference type="Pfam" id="PF02558">
    <property type="entry name" value="ApbA"/>
    <property type="match status" value="1"/>
</dbReference>
<dbReference type="PROSITE" id="PS51257">
    <property type="entry name" value="PROKAR_LIPOPROTEIN"/>
    <property type="match status" value="1"/>
</dbReference>
<feature type="domain" description="Ketopantoate reductase N-terminal" evidence="5">
    <location>
        <begin position="10"/>
        <end position="172"/>
    </location>
</feature>
<dbReference type="InterPro" id="IPR013328">
    <property type="entry name" value="6PGD_dom2"/>
</dbReference>
<dbReference type="InterPro" id="IPR008927">
    <property type="entry name" value="6-PGluconate_DH-like_C_sf"/>
</dbReference>
<dbReference type="Gene3D" id="1.10.1040.10">
    <property type="entry name" value="N-(1-d-carboxylethyl)-l-norvaline Dehydrogenase, domain 2"/>
    <property type="match status" value="1"/>
</dbReference>
<comment type="caution">
    <text evidence="7">The sequence shown here is derived from an EMBL/GenBank/DDBJ whole genome shotgun (WGS) entry which is preliminary data.</text>
</comment>
<protein>
    <recommendedName>
        <fullName evidence="4">2-dehydropantoate 2-reductase</fullName>
        <ecNumber evidence="4">1.1.1.169</ecNumber>
    </recommendedName>
    <alternativeName>
        <fullName evidence="4">Ketopantoate reductase</fullName>
    </alternativeName>
</protein>
<comment type="similarity">
    <text evidence="1 4">Belongs to the ketopantoate reductase family.</text>
</comment>
<evidence type="ECO:0000313" key="7">
    <source>
        <dbReference type="EMBL" id="RGP66505.1"/>
    </source>
</evidence>
<feature type="domain" description="Ketopantoate reductase C-terminal" evidence="6">
    <location>
        <begin position="205"/>
        <end position="325"/>
    </location>
</feature>
<name>A0A395S2P1_FUSSP</name>
<keyword evidence="8" id="KW-1185">Reference proteome</keyword>
<dbReference type="NCBIfam" id="TIGR00745">
    <property type="entry name" value="apbA_panE"/>
    <property type="match status" value="1"/>
</dbReference>
<dbReference type="Pfam" id="PF08546">
    <property type="entry name" value="ApbA_C"/>
    <property type="match status" value="1"/>
</dbReference>
<evidence type="ECO:0000256" key="3">
    <source>
        <dbReference type="ARBA" id="ARBA00023002"/>
    </source>
</evidence>
<keyword evidence="3 4" id="KW-0560">Oxidoreductase</keyword>
<comment type="catalytic activity">
    <reaction evidence="4">
        <text>(R)-pantoate + NADP(+) = 2-dehydropantoate + NADPH + H(+)</text>
        <dbReference type="Rhea" id="RHEA:16233"/>
        <dbReference type="ChEBI" id="CHEBI:11561"/>
        <dbReference type="ChEBI" id="CHEBI:15378"/>
        <dbReference type="ChEBI" id="CHEBI:15980"/>
        <dbReference type="ChEBI" id="CHEBI:57783"/>
        <dbReference type="ChEBI" id="CHEBI:58349"/>
        <dbReference type="EC" id="1.1.1.169"/>
    </reaction>
</comment>
<evidence type="ECO:0000256" key="1">
    <source>
        <dbReference type="ARBA" id="ARBA00007870"/>
    </source>
</evidence>
<organism evidence="7 8">
    <name type="scientific">Fusarium sporotrichioides</name>
    <dbReference type="NCBI Taxonomy" id="5514"/>
    <lineage>
        <taxon>Eukaryota</taxon>
        <taxon>Fungi</taxon>
        <taxon>Dikarya</taxon>
        <taxon>Ascomycota</taxon>
        <taxon>Pezizomycotina</taxon>
        <taxon>Sordariomycetes</taxon>
        <taxon>Hypocreomycetidae</taxon>
        <taxon>Hypocreales</taxon>
        <taxon>Nectriaceae</taxon>
        <taxon>Fusarium</taxon>
    </lineage>
</organism>
<dbReference type="GO" id="GO:0005737">
    <property type="term" value="C:cytoplasm"/>
    <property type="evidence" value="ECO:0007669"/>
    <property type="project" value="TreeGrafter"/>
</dbReference>
<dbReference type="Gene3D" id="3.40.50.720">
    <property type="entry name" value="NAD(P)-binding Rossmann-like Domain"/>
    <property type="match status" value="1"/>
</dbReference>
<dbReference type="GO" id="GO:0015940">
    <property type="term" value="P:pantothenate biosynthetic process"/>
    <property type="evidence" value="ECO:0007669"/>
    <property type="project" value="InterPro"/>
</dbReference>
<dbReference type="InterPro" id="IPR003710">
    <property type="entry name" value="ApbA"/>
</dbReference>